<evidence type="ECO:0000256" key="3">
    <source>
        <dbReference type="ARBA" id="ARBA00022448"/>
    </source>
</evidence>
<feature type="domain" description="Secretin/TonB short N-terminal" evidence="14">
    <location>
        <begin position="84"/>
        <end position="135"/>
    </location>
</feature>
<keyword evidence="10 15" id="KW-0675">Receptor</keyword>
<evidence type="ECO:0000256" key="9">
    <source>
        <dbReference type="ARBA" id="ARBA00023136"/>
    </source>
</evidence>
<dbReference type="Gene3D" id="2.40.170.20">
    <property type="entry name" value="TonB-dependent receptor, beta-barrel domain"/>
    <property type="match status" value="1"/>
</dbReference>
<keyword evidence="7" id="KW-0408">Iron</keyword>
<dbReference type="GO" id="GO:0009279">
    <property type="term" value="C:cell outer membrane"/>
    <property type="evidence" value="ECO:0007669"/>
    <property type="project" value="UniProtKB-SubCell"/>
</dbReference>
<evidence type="ECO:0000313" key="15">
    <source>
        <dbReference type="EMBL" id="TDU25622.1"/>
    </source>
</evidence>
<evidence type="ECO:0000256" key="2">
    <source>
        <dbReference type="ARBA" id="ARBA00009810"/>
    </source>
</evidence>
<dbReference type="InterPro" id="IPR039426">
    <property type="entry name" value="TonB-dep_rcpt-like"/>
</dbReference>
<keyword evidence="5" id="KW-0410">Iron transport</keyword>
<dbReference type="PANTHER" id="PTHR32552">
    <property type="entry name" value="FERRICHROME IRON RECEPTOR-RELATED"/>
    <property type="match status" value="1"/>
</dbReference>
<keyword evidence="6 12" id="KW-0812">Transmembrane</keyword>
<dbReference type="Proteomes" id="UP000295341">
    <property type="component" value="Unassembled WGS sequence"/>
</dbReference>
<dbReference type="SUPFAM" id="SSF56935">
    <property type="entry name" value="Porins"/>
    <property type="match status" value="1"/>
</dbReference>
<evidence type="ECO:0000256" key="10">
    <source>
        <dbReference type="ARBA" id="ARBA00023170"/>
    </source>
</evidence>
<evidence type="ECO:0000256" key="12">
    <source>
        <dbReference type="PROSITE-ProRule" id="PRU01360"/>
    </source>
</evidence>
<sequence length="815" mass="88856">MKRTPWAGSGPRSSNRARHPIGIQRRLMVLTAAAIFSGTVTPAWAQDLNGVAAANAASSAVRSFKVPGGALADSLNAFAVAASVELSVDSALTRGKTSDGLQGAFTIEQGFAALLAPHALQVVRGENGAYSLRPAPPKVEGATVLPVVIVTANQQAEPHQYRVESSSVALFSETPLLEVPFSVGIYNETLIEDQRAFTLREVLQNDPSVAIQMPGGFYGTQNFSSRGFRVDNFNGYRLDGLPVIHTVESSIDDKSRVELLKGPAALRFGFMAPGGAINLVRKRPTPEFSTSLQFDADTFSNLYSQIDVSDTVLDETLGYRLVLAGDDFDSFYDHAGGDRMTGSLYTEWKPSERVMLWTSVGAQDLERSGYYGPMITANGQILDTGVKTNIMQGWARNRHETLDAAIGSDVVINQDWKLRASFNHQDADRESRLSYPYSVEDNGDYTEGALITNGPFKWETQGGHLHLEGGFATGSLRHDVVVGAQYSAYESSGQRSFPDVGPNNAYELNPLPRPDGGPWGTPPGKFEYEETGFFATDTVAFNEKISVLLGVRYGEYENTYADDPASNDRVHAWSPALALMYAPVGNVRSYVTYTRGMQDGGFAKRLAVNAFEPLGVQKSEQWEAGVKGEWIDGRVTGEAAVFQIEQDLATLDADGVDRFDGLQRHRGLEFALRGLVTAQLQAGVAAMLLDAEQVDTSDPALDGKRPQYVPAYQANVWGELAIPRISGLSMIANARFVDGQYLDQAEQFDIDNYWVLDLGGRYRFKANATEWTLRLNVENVLDKRYYESGEFYAGDAGYLGYGAPISATFSVALSF</sequence>
<dbReference type="CDD" id="cd01347">
    <property type="entry name" value="ligand_gated_channel"/>
    <property type="match status" value="1"/>
</dbReference>
<keyword evidence="3 12" id="KW-0813">Transport</keyword>
<organism evidence="15 16">
    <name type="scientific">Panacagrimonas perspica</name>
    <dbReference type="NCBI Taxonomy" id="381431"/>
    <lineage>
        <taxon>Bacteria</taxon>
        <taxon>Pseudomonadati</taxon>
        <taxon>Pseudomonadota</taxon>
        <taxon>Gammaproteobacteria</taxon>
        <taxon>Nevskiales</taxon>
        <taxon>Nevskiaceae</taxon>
        <taxon>Panacagrimonas</taxon>
    </lineage>
</organism>
<proteinExistence type="inferred from homology"/>
<dbReference type="InterPro" id="IPR012910">
    <property type="entry name" value="Plug_dom"/>
</dbReference>
<keyword evidence="5" id="KW-0406">Ion transport</keyword>
<name>A0A4R7NXN5_9GAMM</name>
<reference evidence="15 16" key="1">
    <citation type="submission" date="2019-03" db="EMBL/GenBank/DDBJ databases">
        <title>Genomic Encyclopedia of Type Strains, Phase IV (KMG-IV): sequencing the most valuable type-strain genomes for metagenomic binning, comparative biology and taxonomic classification.</title>
        <authorList>
            <person name="Goeker M."/>
        </authorList>
    </citation>
    <scope>NUCLEOTIDE SEQUENCE [LARGE SCALE GENOMIC DNA]</scope>
    <source>
        <strain evidence="15 16">DSM 26377</strain>
    </source>
</reference>
<dbReference type="PROSITE" id="PS52016">
    <property type="entry name" value="TONB_DEPENDENT_REC_3"/>
    <property type="match status" value="1"/>
</dbReference>
<comment type="subcellular location">
    <subcellularLocation>
        <location evidence="1 12">Cell outer membrane</location>
        <topology evidence="1 12">Multi-pass membrane protein</topology>
    </subcellularLocation>
</comment>
<keyword evidence="11 12" id="KW-0998">Cell outer membrane</keyword>
<comment type="caution">
    <text evidence="15">The sequence shown here is derived from an EMBL/GenBank/DDBJ whole genome shotgun (WGS) entry which is preliminary data.</text>
</comment>
<accession>A0A4R7NXN5</accession>
<keyword evidence="8 13" id="KW-0798">TonB box</keyword>
<dbReference type="Pfam" id="PF07715">
    <property type="entry name" value="Plug"/>
    <property type="match status" value="1"/>
</dbReference>
<evidence type="ECO:0000256" key="5">
    <source>
        <dbReference type="ARBA" id="ARBA00022496"/>
    </source>
</evidence>
<evidence type="ECO:0000259" key="14">
    <source>
        <dbReference type="SMART" id="SM00965"/>
    </source>
</evidence>
<dbReference type="GO" id="GO:0015891">
    <property type="term" value="P:siderophore transport"/>
    <property type="evidence" value="ECO:0007669"/>
    <property type="project" value="InterPro"/>
</dbReference>
<dbReference type="OrthoDB" id="8663017at2"/>
<evidence type="ECO:0000256" key="7">
    <source>
        <dbReference type="ARBA" id="ARBA00023004"/>
    </source>
</evidence>
<dbReference type="SMART" id="SM00965">
    <property type="entry name" value="STN"/>
    <property type="match status" value="1"/>
</dbReference>
<dbReference type="InterPro" id="IPR011662">
    <property type="entry name" value="Secretin/TonB_short_N"/>
</dbReference>
<dbReference type="EMBL" id="SOBT01000011">
    <property type="protein sequence ID" value="TDU25622.1"/>
    <property type="molecule type" value="Genomic_DNA"/>
</dbReference>
<dbReference type="Pfam" id="PF00593">
    <property type="entry name" value="TonB_dep_Rec_b-barrel"/>
    <property type="match status" value="1"/>
</dbReference>
<evidence type="ECO:0000256" key="8">
    <source>
        <dbReference type="ARBA" id="ARBA00023077"/>
    </source>
</evidence>
<dbReference type="InterPro" id="IPR010105">
    <property type="entry name" value="TonB_sidphr_rcpt"/>
</dbReference>
<dbReference type="GO" id="GO:0015344">
    <property type="term" value="F:siderophore uptake transmembrane transporter activity"/>
    <property type="evidence" value="ECO:0007669"/>
    <property type="project" value="TreeGrafter"/>
</dbReference>
<dbReference type="AlphaFoldDB" id="A0A4R7NXN5"/>
<dbReference type="InterPro" id="IPR037066">
    <property type="entry name" value="Plug_dom_sf"/>
</dbReference>
<evidence type="ECO:0000313" key="16">
    <source>
        <dbReference type="Proteomes" id="UP000295341"/>
    </source>
</evidence>
<dbReference type="InterPro" id="IPR000531">
    <property type="entry name" value="Beta-barrel_TonB"/>
</dbReference>
<dbReference type="InterPro" id="IPR036942">
    <property type="entry name" value="Beta-barrel_TonB_sf"/>
</dbReference>
<evidence type="ECO:0000256" key="1">
    <source>
        <dbReference type="ARBA" id="ARBA00004571"/>
    </source>
</evidence>
<gene>
    <name evidence="15" type="ORF">DFR24_4065</name>
</gene>
<evidence type="ECO:0000256" key="11">
    <source>
        <dbReference type="ARBA" id="ARBA00023237"/>
    </source>
</evidence>
<dbReference type="RefSeq" id="WP_133883231.1">
    <property type="nucleotide sequence ID" value="NZ_MWIN01000008.1"/>
</dbReference>
<evidence type="ECO:0000256" key="6">
    <source>
        <dbReference type="ARBA" id="ARBA00022692"/>
    </source>
</evidence>
<dbReference type="NCBIfam" id="TIGR01783">
    <property type="entry name" value="TonB-siderophor"/>
    <property type="match status" value="1"/>
</dbReference>
<evidence type="ECO:0000256" key="4">
    <source>
        <dbReference type="ARBA" id="ARBA00022452"/>
    </source>
</evidence>
<dbReference type="Gene3D" id="2.170.130.10">
    <property type="entry name" value="TonB-dependent receptor, plug domain"/>
    <property type="match status" value="1"/>
</dbReference>
<keyword evidence="4 12" id="KW-1134">Transmembrane beta strand</keyword>
<comment type="similarity">
    <text evidence="2 12 13">Belongs to the TonB-dependent receptor family.</text>
</comment>
<protein>
    <submittedName>
        <fullName evidence="15">TonB-dependent siderophore receptor</fullName>
    </submittedName>
</protein>
<dbReference type="PANTHER" id="PTHR32552:SF82">
    <property type="entry name" value="FCUA PROTEIN"/>
    <property type="match status" value="1"/>
</dbReference>
<dbReference type="Gene3D" id="3.55.50.30">
    <property type="match status" value="1"/>
</dbReference>
<keyword evidence="16" id="KW-1185">Reference proteome</keyword>
<keyword evidence="9 12" id="KW-0472">Membrane</keyword>
<dbReference type="GO" id="GO:0038023">
    <property type="term" value="F:signaling receptor activity"/>
    <property type="evidence" value="ECO:0007669"/>
    <property type="project" value="InterPro"/>
</dbReference>
<evidence type="ECO:0000256" key="13">
    <source>
        <dbReference type="RuleBase" id="RU003357"/>
    </source>
</evidence>